<dbReference type="Proteomes" id="UP000594638">
    <property type="component" value="Unassembled WGS sequence"/>
</dbReference>
<dbReference type="InterPro" id="IPR044571">
    <property type="entry name" value="P4KG1-8"/>
</dbReference>
<evidence type="ECO:0000256" key="4">
    <source>
        <dbReference type="ARBA" id="ARBA00022741"/>
    </source>
</evidence>
<name>A0A8S0ST91_OLEEU</name>
<accession>A0A8S0ST91</accession>
<protein>
    <recommendedName>
        <fullName evidence="2">1-phosphatidylinositol 4-kinase</fullName>
        <ecNumber evidence="2">2.7.1.67</ecNumber>
    </recommendedName>
</protein>
<comment type="similarity">
    <text evidence="1">Belongs to the PI3/PI4-kinase family. Type II PI4K subfamily.</text>
</comment>
<dbReference type="Gramene" id="OE9A099363T1">
    <property type="protein sequence ID" value="OE9A099363C1"/>
    <property type="gene ID" value="OE9A099363"/>
</dbReference>
<dbReference type="Gene3D" id="3.10.20.90">
    <property type="entry name" value="Phosphatidylinositol 3-kinase Catalytic Subunit, Chain A, domain 1"/>
    <property type="match status" value="1"/>
</dbReference>
<evidence type="ECO:0000313" key="7">
    <source>
        <dbReference type="EMBL" id="CAA2995684.1"/>
    </source>
</evidence>
<dbReference type="SUPFAM" id="SSF54236">
    <property type="entry name" value="Ubiquitin-like"/>
    <property type="match status" value="1"/>
</dbReference>
<dbReference type="PANTHER" id="PTHR45800:SF5">
    <property type="entry name" value="PHOSPHATIDYLINOSITOL 4-KINASE GAMMA 2"/>
    <property type="match status" value="1"/>
</dbReference>
<keyword evidence="8" id="KW-1185">Reference proteome</keyword>
<evidence type="ECO:0000256" key="3">
    <source>
        <dbReference type="ARBA" id="ARBA00022679"/>
    </source>
</evidence>
<evidence type="ECO:0000256" key="1">
    <source>
        <dbReference type="ARBA" id="ARBA00008941"/>
    </source>
</evidence>
<evidence type="ECO:0000256" key="5">
    <source>
        <dbReference type="ARBA" id="ARBA00022777"/>
    </source>
</evidence>
<keyword evidence="4" id="KW-0547">Nucleotide-binding</keyword>
<evidence type="ECO:0000256" key="2">
    <source>
        <dbReference type="ARBA" id="ARBA00012169"/>
    </source>
</evidence>
<organism evidence="7 8">
    <name type="scientific">Olea europaea subsp. europaea</name>
    <dbReference type="NCBI Taxonomy" id="158383"/>
    <lineage>
        <taxon>Eukaryota</taxon>
        <taxon>Viridiplantae</taxon>
        <taxon>Streptophyta</taxon>
        <taxon>Embryophyta</taxon>
        <taxon>Tracheophyta</taxon>
        <taxon>Spermatophyta</taxon>
        <taxon>Magnoliopsida</taxon>
        <taxon>eudicotyledons</taxon>
        <taxon>Gunneridae</taxon>
        <taxon>Pentapetalae</taxon>
        <taxon>asterids</taxon>
        <taxon>lamiids</taxon>
        <taxon>Lamiales</taxon>
        <taxon>Oleaceae</taxon>
        <taxon>Oleeae</taxon>
        <taxon>Olea</taxon>
    </lineage>
</organism>
<dbReference type="GO" id="GO:0005524">
    <property type="term" value="F:ATP binding"/>
    <property type="evidence" value="ECO:0007669"/>
    <property type="project" value="UniProtKB-KW"/>
</dbReference>
<comment type="caution">
    <text evidence="7">The sequence shown here is derived from an EMBL/GenBank/DDBJ whole genome shotgun (WGS) entry which is preliminary data.</text>
</comment>
<dbReference type="EMBL" id="CACTIH010005506">
    <property type="protein sequence ID" value="CAA2995684.1"/>
    <property type="molecule type" value="Genomic_DNA"/>
</dbReference>
<keyword evidence="5" id="KW-0418">Kinase</keyword>
<sequence length="180" mass="20456">MEGMCRVKGKAKEEEFEFHIDRHKNIGYLKHRIAKKGKDFVSLQDPELFCDGKKLEDQRLIDDIDDDRQVPKSNNLLRELQVLSSKPPDKNSLLEPVVINPNIKFPSFVWDMINLASDGLARGRQPIRSFEGMGGTYFIQDVSRNKYVSIFKPVDEEPMAVNNPHGLPLSTNGEGLKMGT</sequence>
<dbReference type="AlphaFoldDB" id="A0A8S0ST91"/>
<dbReference type="OrthoDB" id="5839at2759"/>
<gene>
    <name evidence="7" type="ORF">OLEA9_A099363</name>
</gene>
<keyword evidence="3" id="KW-0808">Transferase</keyword>
<reference evidence="7 8" key="1">
    <citation type="submission" date="2019-12" db="EMBL/GenBank/DDBJ databases">
        <authorList>
            <person name="Alioto T."/>
            <person name="Alioto T."/>
            <person name="Gomez Garrido J."/>
        </authorList>
    </citation>
    <scope>NUCLEOTIDE SEQUENCE [LARGE SCALE GENOMIC DNA]</scope>
</reference>
<dbReference type="InterPro" id="IPR029071">
    <property type="entry name" value="Ubiquitin-like_domsf"/>
</dbReference>
<keyword evidence="6" id="KW-0067">ATP-binding</keyword>
<evidence type="ECO:0000313" key="8">
    <source>
        <dbReference type="Proteomes" id="UP000594638"/>
    </source>
</evidence>
<proteinExistence type="inferred from homology"/>
<dbReference type="PANTHER" id="PTHR45800">
    <property type="entry name" value="PHOSPHATIDYLINOSITOL 4-KINASE GAMMA"/>
    <property type="match status" value="1"/>
</dbReference>
<evidence type="ECO:0000256" key="6">
    <source>
        <dbReference type="ARBA" id="ARBA00022840"/>
    </source>
</evidence>
<dbReference type="EC" id="2.7.1.67" evidence="2"/>
<dbReference type="GO" id="GO:0004430">
    <property type="term" value="F:1-phosphatidylinositol 4-kinase activity"/>
    <property type="evidence" value="ECO:0007669"/>
    <property type="project" value="UniProtKB-EC"/>
</dbReference>